<dbReference type="GO" id="GO:0016874">
    <property type="term" value="F:ligase activity"/>
    <property type="evidence" value="ECO:0007669"/>
    <property type="project" value="UniProtKB-KW"/>
</dbReference>
<comment type="caution">
    <text evidence="1">The sequence shown here is derived from an EMBL/GenBank/DDBJ whole genome shotgun (WGS) entry which is preliminary data.</text>
</comment>
<name>A0ABT6LBL3_9ACTN</name>
<keyword evidence="1" id="KW-0436">Ligase</keyword>
<reference evidence="1 2" key="1">
    <citation type="submission" date="2023-04" db="EMBL/GenBank/DDBJ databases">
        <title>Forest soil microbial communities from Buena Vista Peninsula, Colon Province, Panama.</title>
        <authorList>
            <person name="Bouskill N."/>
        </authorList>
    </citation>
    <scope>NUCLEOTIDE SEQUENCE [LARGE SCALE GENOMIC DNA]</scope>
    <source>
        <strain evidence="1 2">GGS1</strain>
    </source>
</reference>
<dbReference type="SUPFAM" id="SSF55144">
    <property type="entry name" value="LigT-like"/>
    <property type="match status" value="1"/>
</dbReference>
<proteinExistence type="predicted"/>
<sequence length="189" mass="20285">MTDDSSGFQAGQTGLVVLIPEAEPVVRTWRERLDPAARAGVPAHVTVVFPFLHADLIDDGTRAALGELAARHPAFDVRFERCGRFPGVLYLAPTPDTPFRRLTDAVVERWPEAPPYGGKYEPVPHLTVGQVKDEAALDEAEAGIGPSLPVTVHVASVDLVVFSGTEWRLQASFPLGQPGVTGQLDGTAR</sequence>
<keyword evidence="2" id="KW-1185">Reference proteome</keyword>
<evidence type="ECO:0000313" key="1">
    <source>
        <dbReference type="EMBL" id="MDH6213698.1"/>
    </source>
</evidence>
<dbReference type="Proteomes" id="UP001160499">
    <property type="component" value="Unassembled WGS sequence"/>
</dbReference>
<accession>A0ABT6LBL3</accession>
<evidence type="ECO:0000313" key="2">
    <source>
        <dbReference type="Proteomes" id="UP001160499"/>
    </source>
</evidence>
<dbReference type="Gene3D" id="3.90.1140.10">
    <property type="entry name" value="Cyclic phosphodiesterase"/>
    <property type="match status" value="1"/>
</dbReference>
<gene>
    <name evidence="1" type="ORF">M2283_000981</name>
</gene>
<protein>
    <submittedName>
        <fullName evidence="1">2'-5' RNA ligase</fullName>
    </submittedName>
</protein>
<dbReference type="EMBL" id="JARXVH010000002">
    <property type="protein sequence ID" value="MDH6213698.1"/>
    <property type="molecule type" value="Genomic_DNA"/>
</dbReference>
<dbReference type="RefSeq" id="WP_280874758.1">
    <property type="nucleotide sequence ID" value="NZ_JARXVH010000002.1"/>
</dbReference>
<organism evidence="1 2">
    <name type="scientific">Streptomyces pseudovenezuelae</name>
    <dbReference type="NCBI Taxonomy" id="67350"/>
    <lineage>
        <taxon>Bacteria</taxon>
        <taxon>Bacillati</taxon>
        <taxon>Actinomycetota</taxon>
        <taxon>Actinomycetes</taxon>
        <taxon>Kitasatosporales</taxon>
        <taxon>Streptomycetaceae</taxon>
        <taxon>Streptomyces</taxon>
        <taxon>Streptomyces aurantiacus group</taxon>
    </lineage>
</organism>
<dbReference type="InterPro" id="IPR009097">
    <property type="entry name" value="Cyclic_Pdiesterase"/>
</dbReference>
<dbReference type="Pfam" id="PF13563">
    <property type="entry name" value="2_5_RNA_ligase2"/>
    <property type="match status" value="1"/>
</dbReference>